<dbReference type="SUPFAM" id="SSF103481">
    <property type="entry name" value="Multidrug resistance efflux transporter EmrE"/>
    <property type="match status" value="1"/>
</dbReference>
<keyword evidence="2" id="KW-1133">Transmembrane helix</keyword>
<comment type="similarity">
    <text evidence="1">Belongs to the EamA transporter family.</text>
</comment>
<keyword evidence="5" id="KW-1185">Reference proteome</keyword>
<evidence type="ECO:0000256" key="1">
    <source>
        <dbReference type="ARBA" id="ARBA00007362"/>
    </source>
</evidence>
<comment type="caution">
    <text evidence="4">The sequence shown here is derived from an EMBL/GenBank/DDBJ whole genome shotgun (WGS) entry which is preliminary data.</text>
</comment>
<evidence type="ECO:0000256" key="2">
    <source>
        <dbReference type="SAM" id="Phobius"/>
    </source>
</evidence>
<evidence type="ECO:0000259" key="3">
    <source>
        <dbReference type="Pfam" id="PF00892"/>
    </source>
</evidence>
<organism evidence="4 5">
    <name type="scientific">Defluviitalea raffinosedens</name>
    <dbReference type="NCBI Taxonomy" id="1450156"/>
    <lineage>
        <taxon>Bacteria</taxon>
        <taxon>Bacillati</taxon>
        <taxon>Bacillota</taxon>
        <taxon>Clostridia</taxon>
        <taxon>Lachnospirales</taxon>
        <taxon>Defluviitaleaceae</taxon>
        <taxon>Defluviitalea</taxon>
    </lineage>
</organism>
<keyword evidence="2" id="KW-0472">Membrane</keyword>
<keyword evidence="2" id="KW-0812">Transmembrane</keyword>
<name>A0A7C8LB24_9FIRM</name>
<dbReference type="OrthoDB" id="2294582at2"/>
<gene>
    <name evidence="4" type="ORF">GND95_13195</name>
</gene>
<reference evidence="4 5" key="1">
    <citation type="submission" date="2019-12" db="EMBL/GenBank/DDBJ databases">
        <title>Defluviitalea raffinosedens, isolated from a biogas fermenter, genome sequencing and characterization.</title>
        <authorList>
            <person name="Rettenmaier R."/>
            <person name="Schneider M."/>
            <person name="Neuhaus K."/>
            <person name="Liebl W."/>
            <person name="Zverlov V."/>
        </authorList>
    </citation>
    <scope>NUCLEOTIDE SEQUENCE [LARGE SCALE GENOMIC DNA]</scope>
    <source>
        <strain evidence="4 5">249c-K6</strain>
    </source>
</reference>
<accession>A0A7C8LB24</accession>
<dbReference type="EMBL" id="WSLF01000017">
    <property type="protein sequence ID" value="KAE9629470.1"/>
    <property type="molecule type" value="Genomic_DNA"/>
</dbReference>
<dbReference type="Gene3D" id="1.10.3730.20">
    <property type="match status" value="1"/>
</dbReference>
<dbReference type="InterPro" id="IPR037185">
    <property type="entry name" value="EmrE-like"/>
</dbReference>
<protein>
    <submittedName>
        <fullName evidence="4">EamA family transporter</fullName>
    </submittedName>
</protein>
<dbReference type="InterPro" id="IPR000620">
    <property type="entry name" value="EamA_dom"/>
</dbReference>
<feature type="transmembrane region" description="Helical" evidence="2">
    <location>
        <begin position="7"/>
        <end position="25"/>
    </location>
</feature>
<dbReference type="GO" id="GO:0016020">
    <property type="term" value="C:membrane"/>
    <property type="evidence" value="ECO:0007669"/>
    <property type="project" value="InterPro"/>
</dbReference>
<evidence type="ECO:0000313" key="4">
    <source>
        <dbReference type="EMBL" id="KAE9629470.1"/>
    </source>
</evidence>
<feature type="transmembrane region" description="Helical" evidence="2">
    <location>
        <begin position="95"/>
        <end position="113"/>
    </location>
</feature>
<sequence length="114" mass="12455">MNPFASLTVTYVIGAVASLIFYYVLNKEANIIHEYSKVNWAPSVLGFAIVGLEVGYIYAYKAGWPVSVAQIVQASVLAVILIFVGYLLYHESITWNKIAGIIVCLTGLALININ</sequence>
<dbReference type="AlphaFoldDB" id="A0A7C8LB24"/>
<evidence type="ECO:0000313" key="5">
    <source>
        <dbReference type="Proteomes" id="UP000483018"/>
    </source>
</evidence>
<feature type="transmembrane region" description="Helical" evidence="2">
    <location>
        <begin position="40"/>
        <end position="59"/>
    </location>
</feature>
<dbReference type="Proteomes" id="UP000483018">
    <property type="component" value="Unassembled WGS sequence"/>
</dbReference>
<dbReference type="Pfam" id="PF00892">
    <property type="entry name" value="EamA"/>
    <property type="match status" value="1"/>
</dbReference>
<feature type="domain" description="EamA" evidence="3">
    <location>
        <begin position="1"/>
        <end position="112"/>
    </location>
</feature>
<proteinExistence type="inferred from homology"/>
<feature type="transmembrane region" description="Helical" evidence="2">
    <location>
        <begin position="71"/>
        <end position="89"/>
    </location>
</feature>